<name>A0A0H2MD57_9PROT</name>
<keyword evidence="1" id="KW-0472">Membrane</keyword>
<keyword evidence="1" id="KW-0812">Transmembrane</keyword>
<proteinExistence type="predicted"/>
<protein>
    <submittedName>
        <fullName evidence="2">Uncharacterized protein</fullName>
    </submittedName>
</protein>
<accession>A0A0H2MD57</accession>
<evidence type="ECO:0000256" key="1">
    <source>
        <dbReference type="SAM" id="Phobius"/>
    </source>
</evidence>
<feature type="transmembrane region" description="Helical" evidence="1">
    <location>
        <begin position="94"/>
        <end position="114"/>
    </location>
</feature>
<dbReference type="STRING" id="1489064.WH96_12080"/>
<sequence length="149" mass="16643">MSQQERRVGVSLITTLIMFGVFGFYMLGFYQDGAMDGSDGYRLIGKSFFILVGGGIVVSIVVHILFTIIHSIVTKDYEPMMNDERDKLFDLKSMQIILLVFSFGFMVSMGVLALDVLAPGLVFLLIIFFMFIANVIGDVVKLFLYRGGI</sequence>
<feature type="transmembrane region" description="Helical" evidence="1">
    <location>
        <begin position="48"/>
        <end position="73"/>
    </location>
</feature>
<evidence type="ECO:0000313" key="2">
    <source>
        <dbReference type="EMBL" id="KLN60459.1"/>
    </source>
</evidence>
<gene>
    <name evidence="2" type="ORF">WH96_12080</name>
</gene>
<dbReference type="AlphaFoldDB" id="A0A0H2MD57"/>
<dbReference type="Proteomes" id="UP000035444">
    <property type="component" value="Unassembled WGS sequence"/>
</dbReference>
<dbReference type="EMBL" id="LAQL01000007">
    <property type="protein sequence ID" value="KLN60459.1"/>
    <property type="molecule type" value="Genomic_DNA"/>
</dbReference>
<keyword evidence="3" id="KW-1185">Reference proteome</keyword>
<comment type="caution">
    <text evidence="2">The sequence shown here is derived from an EMBL/GenBank/DDBJ whole genome shotgun (WGS) entry which is preliminary data.</text>
</comment>
<feature type="transmembrane region" description="Helical" evidence="1">
    <location>
        <begin position="7"/>
        <end position="28"/>
    </location>
</feature>
<keyword evidence="1" id="KW-1133">Transmembrane helix</keyword>
<evidence type="ECO:0000313" key="3">
    <source>
        <dbReference type="Proteomes" id="UP000035444"/>
    </source>
</evidence>
<organism evidence="2 3">
    <name type="scientific">Kiloniella spongiae</name>
    <dbReference type="NCBI Taxonomy" id="1489064"/>
    <lineage>
        <taxon>Bacteria</taxon>
        <taxon>Pseudomonadati</taxon>
        <taxon>Pseudomonadota</taxon>
        <taxon>Alphaproteobacteria</taxon>
        <taxon>Rhodospirillales</taxon>
        <taxon>Kiloniellaceae</taxon>
        <taxon>Kiloniella</taxon>
    </lineage>
</organism>
<reference evidence="2 3" key="1">
    <citation type="submission" date="2015-03" db="EMBL/GenBank/DDBJ databases">
        <title>Genome Sequence of Kiloniella spongiae MEBiC09566, isolated from a marine sponge.</title>
        <authorList>
            <person name="Shao Z."/>
            <person name="Wang L."/>
            <person name="Li X."/>
        </authorList>
    </citation>
    <scope>NUCLEOTIDE SEQUENCE [LARGE SCALE GENOMIC DNA]</scope>
    <source>
        <strain evidence="2 3">MEBiC09566</strain>
    </source>
</reference>
<feature type="transmembrane region" description="Helical" evidence="1">
    <location>
        <begin position="120"/>
        <end position="144"/>
    </location>
</feature>